<dbReference type="Proteomes" id="UP000236268">
    <property type="component" value="Unassembled WGS sequence"/>
</dbReference>
<gene>
    <name evidence="2" type="ORF">C1S70_00420</name>
</gene>
<protein>
    <submittedName>
        <fullName evidence="2">Uncharacterized protein</fullName>
    </submittedName>
</protein>
<feature type="compositionally biased region" description="Basic and acidic residues" evidence="1">
    <location>
        <begin position="1"/>
        <end position="28"/>
    </location>
</feature>
<name>A0A2K1G779_9PROT</name>
<organism evidence="2 3">
    <name type="scientific">Azospirillum argentinense</name>
    <dbReference type="NCBI Taxonomy" id="2970906"/>
    <lineage>
        <taxon>Bacteria</taxon>
        <taxon>Pseudomonadati</taxon>
        <taxon>Pseudomonadota</taxon>
        <taxon>Alphaproteobacteria</taxon>
        <taxon>Rhodospirillales</taxon>
        <taxon>Azospirillaceae</taxon>
        <taxon>Azospirillum</taxon>
    </lineage>
</organism>
<feature type="region of interest" description="Disordered" evidence="1">
    <location>
        <begin position="1"/>
        <end position="83"/>
    </location>
</feature>
<reference evidence="2 3" key="1">
    <citation type="submission" date="2018-01" db="EMBL/GenBank/DDBJ databases">
        <title>Whole genome sequence of Azospirillum brasilense REC3 isolated from strawberry roots.</title>
        <authorList>
            <person name="Fontana C.A."/>
            <person name="Salazar S.M."/>
            <person name="Bassi D."/>
            <person name="Puglisi E."/>
            <person name="Lovaisa N.C."/>
            <person name="Toffoli L.M."/>
            <person name="Pedraza R."/>
            <person name="Cocconcelli P.S."/>
        </authorList>
    </citation>
    <scope>NUCLEOTIDE SEQUENCE [LARGE SCALE GENOMIC DNA]</scope>
    <source>
        <strain evidence="2 3">REC3</strain>
    </source>
</reference>
<evidence type="ECO:0000256" key="1">
    <source>
        <dbReference type="SAM" id="MobiDB-lite"/>
    </source>
</evidence>
<evidence type="ECO:0000313" key="3">
    <source>
        <dbReference type="Proteomes" id="UP000236268"/>
    </source>
</evidence>
<proteinExistence type="predicted"/>
<evidence type="ECO:0000313" key="2">
    <source>
        <dbReference type="EMBL" id="PNR00618.1"/>
    </source>
</evidence>
<comment type="caution">
    <text evidence="2">The sequence shown here is derived from an EMBL/GenBank/DDBJ whole genome shotgun (WGS) entry which is preliminary data.</text>
</comment>
<feature type="compositionally biased region" description="Polar residues" evidence="1">
    <location>
        <begin position="74"/>
        <end position="83"/>
    </location>
</feature>
<accession>A0A2K1G779</accession>
<dbReference type="EMBL" id="POWG01000001">
    <property type="protein sequence ID" value="PNR00618.1"/>
    <property type="molecule type" value="Genomic_DNA"/>
</dbReference>
<sequence length="95" mass="10350">MAAQRRDRCGIRADHPARPRRAGGDCRGEWVGCRAGPHPNPPPLTQGRELPPLRRDLPPLRSGGGSGWGPDATTPPQFNSRSTLIPLFRYRTSGS</sequence>
<dbReference type="AlphaFoldDB" id="A0A2K1G779"/>